<dbReference type="EMBL" id="HG670306">
    <property type="protein sequence ID" value="CDM84536.1"/>
    <property type="molecule type" value="Genomic_DNA"/>
</dbReference>
<proteinExistence type="predicted"/>
<sequence>MGKAWACGVKALGGARRGGPGVVRRWRGARRPGAALAVGRRDEASAMWSCTAAEGWQGADARAAFSRRALGGASLGARWRRLLLESFCQPSHHSSIDEKARRSDPVASREEIEMRDPEAPSLMRLPEILARVPGVADLFRCAAARKRWRDLVIEPSFLTPLAGGRVPLLLPCRLPRPGAAPWRGRAAGLQLRPRGGGGGGSVLGPSHPLLSSFVLGAADPRAWLTGGRRAPLAISAAVVLTGGPALSDLLLKRLNLSSSELGSFLSRNQH</sequence>
<evidence type="ECO:0008006" key="3">
    <source>
        <dbReference type="Google" id="ProtNLM"/>
    </source>
</evidence>
<dbReference type="AlphaFoldDB" id="A0A077S4H0"/>
<feature type="region of interest" description="Disordered" evidence="1">
    <location>
        <begin position="94"/>
        <end position="113"/>
    </location>
</feature>
<protein>
    <recommendedName>
        <fullName evidence="3">F-box domain-containing protein</fullName>
    </recommendedName>
</protein>
<accession>A0A077S4H0</accession>
<dbReference type="HOGENOM" id="CLU_1032167_0_0_1"/>
<evidence type="ECO:0000313" key="2">
    <source>
        <dbReference type="EMBL" id="CDM84536.1"/>
    </source>
</evidence>
<gene>
    <name evidence="2" type="ORF">TRAES_3BF034700060CFD_c1</name>
</gene>
<reference evidence="2" key="1">
    <citation type="journal article" date="2014" name="Science">
        <title>Structural and functional partitioning of bread wheat chromosome 3B.</title>
        <authorList>
            <person name="Choulet F."/>
            <person name="Alberti A."/>
            <person name="Theil S."/>
            <person name="Glover N."/>
            <person name="Barbe V."/>
            <person name="Daron J."/>
            <person name="Pingault L."/>
            <person name="Sourdille P."/>
            <person name="Couloux A."/>
            <person name="Paux E."/>
            <person name="Leroy P."/>
            <person name="Mangenot S."/>
            <person name="Guilhot N."/>
            <person name="Le Gouis J."/>
            <person name="Balfourier F."/>
            <person name="Alaux M."/>
            <person name="Jamilloux V."/>
            <person name="Poulain J."/>
            <person name="Durand C."/>
            <person name="Bellec A."/>
            <person name="Gaspin C."/>
            <person name="Safar J."/>
            <person name="Dolezel J."/>
            <person name="Rogers J."/>
            <person name="Vandepoele K."/>
            <person name="Aury J.M."/>
            <person name="Mayer K."/>
            <person name="Berges H."/>
            <person name="Quesneville H."/>
            <person name="Wincker P."/>
            <person name="Feuillet C."/>
        </authorList>
    </citation>
    <scope>NUCLEOTIDE SEQUENCE</scope>
</reference>
<organism evidence="2">
    <name type="scientific">Triticum aestivum</name>
    <name type="common">Wheat</name>
    <dbReference type="NCBI Taxonomy" id="4565"/>
    <lineage>
        <taxon>Eukaryota</taxon>
        <taxon>Viridiplantae</taxon>
        <taxon>Streptophyta</taxon>
        <taxon>Embryophyta</taxon>
        <taxon>Tracheophyta</taxon>
        <taxon>Spermatophyta</taxon>
        <taxon>Magnoliopsida</taxon>
        <taxon>Liliopsida</taxon>
        <taxon>Poales</taxon>
        <taxon>Poaceae</taxon>
        <taxon>BOP clade</taxon>
        <taxon>Pooideae</taxon>
        <taxon>Triticodae</taxon>
        <taxon>Triticeae</taxon>
        <taxon>Triticinae</taxon>
        <taxon>Triticum</taxon>
    </lineage>
</organism>
<evidence type="ECO:0000256" key="1">
    <source>
        <dbReference type="SAM" id="MobiDB-lite"/>
    </source>
</evidence>
<name>A0A077S4H0_WHEAT</name>